<evidence type="ECO:0000256" key="4">
    <source>
        <dbReference type="ARBA" id="ARBA00023136"/>
    </source>
</evidence>
<dbReference type="InterPro" id="IPR036259">
    <property type="entry name" value="MFS_trans_sf"/>
</dbReference>
<dbReference type="KEGG" id="pco:PHACADRAFT_211715"/>
<keyword evidence="8" id="KW-1185">Reference proteome</keyword>
<sequence>MKRQITTPRRRINKKAHVGLMSTSSAQSLSIFVAVATALPRIVSVFDALDLTTWVAAAYFLTEAGLMLCVGQLVKTIPIKVVYIISIIVFEVGSVLCGAAPSMEVLILGRAVAGCGAAGITICSIATIATFTRLEDRPALFGGFGVLLAAASIIGPLLGGVLTNHVSWRWCFYINLLIGGTSAVAMVLWLPYRKPDISMLAGRSLLSRFN</sequence>
<evidence type="ECO:0000313" key="7">
    <source>
        <dbReference type="EMBL" id="EKM52461.1"/>
    </source>
</evidence>
<dbReference type="PROSITE" id="PS50850">
    <property type="entry name" value="MFS"/>
    <property type="match status" value="1"/>
</dbReference>
<dbReference type="SUPFAM" id="SSF103473">
    <property type="entry name" value="MFS general substrate transporter"/>
    <property type="match status" value="1"/>
</dbReference>
<dbReference type="EMBL" id="JH930475">
    <property type="protein sequence ID" value="EKM52461.1"/>
    <property type="molecule type" value="Genomic_DNA"/>
</dbReference>
<dbReference type="GO" id="GO:0022857">
    <property type="term" value="F:transmembrane transporter activity"/>
    <property type="evidence" value="ECO:0007669"/>
    <property type="project" value="InterPro"/>
</dbReference>
<dbReference type="InterPro" id="IPR011701">
    <property type="entry name" value="MFS"/>
</dbReference>
<dbReference type="Pfam" id="PF07690">
    <property type="entry name" value="MFS_1"/>
    <property type="match status" value="1"/>
</dbReference>
<dbReference type="PANTHER" id="PTHR23501">
    <property type="entry name" value="MAJOR FACILITATOR SUPERFAMILY"/>
    <property type="match status" value="1"/>
</dbReference>
<feature type="domain" description="Major facilitator superfamily (MFS) profile" evidence="6">
    <location>
        <begin position="1"/>
        <end position="210"/>
    </location>
</feature>
<comment type="subcellular location">
    <subcellularLocation>
        <location evidence="1">Membrane</location>
        <topology evidence="1">Multi-pass membrane protein</topology>
    </subcellularLocation>
</comment>
<protein>
    <recommendedName>
        <fullName evidence="6">Major facilitator superfamily (MFS) profile domain-containing protein</fullName>
    </recommendedName>
</protein>
<evidence type="ECO:0000256" key="3">
    <source>
        <dbReference type="ARBA" id="ARBA00022989"/>
    </source>
</evidence>
<dbReference type="GO" id="GO:0005886">
    <property type="term" value="C:plasma membrane"/>
    <property type="evidence" value="ECO:0007669"/>
    <property type="project" value="TreeGrafter"/>
</dbReference>
<dbReference type="RefSeq" id="XP_007398805.1">
    <property type="nucleotide sequence ID" value="XM_007398743.1"/>
</dbReference>
<dbReference type="HOGENOM" id="CLU_1310516_0_0_1"/>
<dbReference type="STRING" id="650164.K5URF3"/>
<evidence type="ECO:0000256" key="5">
    <source>
        <dbReference type="SAM" id="Phobius"/>
    </source>
</evidence>
<organism evidence="7 8">
    <name type="scientific">Phanerochaete carnosa (strain HHB-10118-sp)</name>
    <name type="common">White-rot fungus</name>
    <name type="synonym">Peniophora carnosa</name>
    <dbReference type="NCBI Taxonomy" id="650164"/>
    <lineage>
        <taxon>Eukaryota</taxon>
        <taxon>Fungi</taxon>
        <taxon>Dikarya</taxon>
        <taxon>Basidiomycota</taxon>
        <taxon>Agaricomycotina</taxon>
        <taxon>Agaricomycetes</taxon>
        <taxon>Polyporales</taxon>
        <taxon>Phanerochaetaceae</taxon>
        <taxon>Phanerochaete</taxon>
    </lineage>
</organism>
<accession>K5URF3</accession>
<feature type="transmembrane region" description="Helical" evidence="5">
    <location>
        <begin position="139"/>
        <end position="158"/>
    </location>
</feature>
<evidence type="ECO:0000256" key="1">
    <source>
        <dbReference type="ARBA" id="ARBA00004141"/>
    </source>
</evidence>
<keyword evidence="2 5" id="KW-0812">Transmembrane</keyword>
<dbReference type="InterPro" id="IPR020846">
    <property type="entry name" value="MFS_dom"/>
</dbReference>
<dbReference type="GeneID" id="18913143"/>
<feature type="transmembrane region" description="Helical" evidence="5">
    <location>
        <begin position="107"/>
        <end position="132"/>
    </location>
</feature>
<evidence type="ECO:0000256" key="2">
    <source>
        <dbReference type="ARBA" id="ARBA00022692"/>
    </source>
</evidence>
<keyword evidence="3 5" id="KW-1133">Transmembrane helix</keyword>
<feature type="transmembrane region" description="Helical" evidence="5">
    <location>
        <begin position="170"/>
        <end position="190"/>
    </location>
</feature>
<dbReference type="PANTHER" id="PTHR23501:SF198">
    <property type="entry name" value="AZOLE RESISTANCE PROTEIN 1-RELATED"/>
    <property type="match status" value="1"/>
</dbReference>
<evidence type="ECO:0000313" key="8">
    <source>
        <dbReference type="Proteomes" id="UP000008370"/>
    </source>
</evidence>
<feature type="transmembrane region" description="Helical" evidence="5">
    <location>
        <begin position="20"/>
        <end position="39"/>
    </location>
</feature>
<feature type="transmembrane region" description="Helical" evidence="5">
    <location>
        <begin position="51"/>
        <end position="74"/>
    </location>
</feature>
<gene>
    <name evidence="7" type="ORF">PHACADRAFT_211715</name>
</gene>
<feature type="transmembrane region" description="Helical" evidence="5">
    <location>
        <begin position="81"/>
        <end position="101"/>
    </location>
</feature>
<name>K5URF3_PHACS</name>
<dbReference type="Gene3D" id="1.20.1720.10">
    <property type="entry name" value="Multidrug resistance protein D"/>
    <property type="match status" value="1"/>
</dbReference>
<proteinExistence type="predicted"/>
<dbReference type="AlphaFoldDB" id="K5URF3"/>
<keyword evidence="4 5" id="KW-0472">Membrane</keyword>
<dbReference type="OrthoDB" id="10021397at2759"/>
<dbReference type="InParanoid" id="K5URF3"/>
<reference evidence="7 8" key="1">
    <citation type="journal article" date="2012" name="BMC Genomics">
        <title>Comparative genomics of the white-rot fungi, Phanerochaete carnosa and P. chrysosporium, to elucidate the genetic basis of the distinct wood types they colonize.</title>
        <authorList>
            <person name="Suzuki H."/>
            <person name="MacDonald J."/>
            <person name="Syed K."/>
            <person name="Salamov A."/>
            <person name="Hori C."/>
            <person name="Aerts A."/>
            <person name="Henrissat B."/>
            <person name="Wiebenga A."/>
            <person name="vanKuyk P.A."/>
            <person name="Barry K."/>
            <person name="Lindquist E."/>
            <person name="LaButti K."/>
            <person name="Lapidus A."/>
            <person name="Lucas S."/>
            <person name="Coutinho P."/>
            <person name="Gong Y."/>
            <person name="Samejima M."/>
            <person name="Mahadevan R."/>
            <person name="Abou-Zaid M."/>
            <person name="de Vries R.P."/>
            <person name="Igarashi K."/>
            <person name="Yadav J.S."/>
            <person name="Grigoriev I.V."/>
            <person name="Master E.R."/>
        </authorList>
    </citation>
    <scope>NUCLEOTIDE SEQUENCE [LARGE SCALE GENOMIC DNA]</scope>
    <source>
        <strain evidence="7 8">HHB-10118-sp</strain>
    </source>
</reference>
<dbReference type="Proteomes" id="UP000008370">
    <property type="component" value="Unassembled WGS sequence"/>
</dbReference>
<evidence type="ECO:0000259" key="6">
    <source>
        <dbReference type="PROSITE" id="PS50850"/>
    </source>
</evidence>